<gene>
    <name evidence="2" type="ORF">GCM10023331_06580</name>
</gene>
<evidence type="ECO:0000259" key="1">
    <source>
        <dbReference type="Pfam" id="PF19898"/>
    </source>
</evidence>
<dbReference type="Proteomes" id="UP001500298">
    <property type="component" value="Unassembled WGS sequence"/>
</dbReference>
<keyword evidence="3" id="KW-1185">Reference proteome</keyword>
<evidence type="ECO:0000313" key="3">
    <source>
        <dbReference type="Proteomes" id="UP001500298"/>
    </source>
</evidence>
<reference evidence="3" key="1">
    <citation type="journal article" date="2019" name="Int. J. Syst. Evol. Microbiol.">
        <title>The Global Catalogue of Microorganisms (GCM) 10K type strain sequencing project: providing services to taxonomists for standard genome sequencing and annotation.</title>
        <authorList>
            <consortium name="The Broad Institute Genomics Platform"/>
            <consortium name="The Broad Institute Genome Sequencing Center for Infectious Disease"/>
            <person name="Wu L."/>
            <person name="Ma J."/>
        </authorList>
    </citation>
    <scope>NUCLEOTIDE SEQUENCE [LARGE SCALE GENOMIC DNA]</scope>
    <source>
        <strain evidence="3">JCM 18326</strain>
    </source>
</reference>
<accession>A0ABP9D376</accession>
<feature type="domain" description="DUF6371" evidence="1">
    <location>
        <begin position="6"/>
        <end position="157"/>
    </location>
</feature>
<protein>
    <recommendedName>
        <fullName evidence="1">DUF6371 domain-containing protein</fullName>
    </recommendedName>
</protein>
<dbReference type="EMBL" id="BAABJX010000013">
    <property type="protein sequence ID" value="GAA4824760.1"/>
    <property type="molecule type" value="Genomic_DNA"/>
</dbReference>
<sequence>MQEPKNNFLDCIEEVFGSNSRQATQKQFMIGRSDHWNGANVFWQVDINQQVRSGKIMLYGPNFRRIKEPFNHVHWVHSLLQKKGLLPQYFQLQQCFFGEHQLMDDTKVVAIVESAKTAVLGWLWKPNYIWLSAEGSNGLTLEKCKVLKGRKVILFPDFDDQCREKWTNIAYEMLFELGIEVSVSDYQKERNDGTDLGDFILGNPDLIHQVQYEFEDLEIFKRVNLVAAAMPCLRADILYTADTLRATICEHFGQQSDSKMVIRAIEYLQEERLEVVEGEKEIYYRLL</sequence>
<proteinExistence type="predicted"/>
<dbReference type="InterPro" id="IPR045951">
    <property type="entry name" value="DUF6371"/>
</dbReference>
<dbReference type="Pfam" id="PF19898">
    <property type="entry name" value="DUF6371"/>
    <property type="match status" value="1"/>
</dbReference>
<organism evidence="2 3">
    <name type="scientific">Algivirga pacifica</name>
    <dbReference type="NCBI Taxonomy" id="1162670"/>
    <lineage>
        <taxon>Bacteria</taxon>
        <taxon>Pseudomonadati</taxon>
        <taxon>Bacteroidota</taxon>
        <taxon>Cytophagia</taxon>
        <taxon>Cytophagales</taxon>
        <taxon>Flammeovirgaceae</taxon>
        <taxon>Algivirga</taxon>
    </lineage>
</organism>
<name>A0ABP9D376_9BACT</name>
<comment type="caution">
    <text evidence="2">The sequence shown here is derived from an EMBL/GenBank/DDBJ whole genome shotgun (WGS) entry which is preliminary data.</text>
</comment>
<evidence type="ECO:0000313" key="2">
    <source>
        <dbReference type="EMBL" id="GAA4824760.1"/>
    </source>
</evidence>